<feature type="compositionally biased region" description="Basic and acidic residues" evidence="1">
    <location>
        <begin position="19"/>
        <end position="28"/>
    </location>
</feature>
<feature type="region of interest" description="Disordered" evidence="1">
    <location>
        <begin position="61"/>
        <end position="123"/>
    </location>
</feature>
<reference evidence="3" key="2">
    <citation type="submission" date="2015-01" db="EMBL/GenBank/DDBJ databases">
        <title>Evolutionary Origins and Diversification of the Mycorrhizal Mutualists.</title>
        <authorList>
            <consortium name="DOE Joint Genome Institute"/>
            <consortium name="Mycorrhizal Genomics Consortium"/>
            <person name="Kohler A."/>
            <person name="Kuo A."/>
            <person name="Nagy L.G."/>
            <person name="Floudas D."/>
            <person name="Copeland A."/>
            <person name="Barry K.W."/>
            <person name="Cichocki N."/>
            <person name="Veneault-Fourrey C."/>
            <person name="LaButti K."/>
            <person name="Lindquist E.A."/>
            <person name="Lipzen A."/>
            <person name="Lundell T."/>
            <person name="Morin E."/>
            <person name="Murat C."/>
            <person name="Riley R."/>
            <person name="Ohm R."/>
            <person name="Sun H."/>
            <person name="Tunlid A."/>
            <person name="Henrissat B."/>
            <person name="Grigoriev I.V."/>
            <person name="Hibbett D.S."/>
            <person name="Martin F."/>
        </authorList>
    </citation>
    <scope>NUCLEOTIDE SEQUENCE [LARGE SCALE GENOMIC DNA]</scope>
    <source>
        <strain evidence="3">441</strain>
    </source>
</reference>
<sequence>MGAEQPERIKDTTGNSEVEAQRPQEHPRNNLFVPPSDGACPISRLPPEILSLIFEHGTAAAENLEEVDEEGPVTWSEFSERHAEDEEGSGEQKGPGQEEKDEQHETEVIGEEGSDADDKCSECDSDSGVLSPFQLIISQVCRHWRTVALETPSLWTTIKVSCMDRPPYERVNAFLARSKSLPLEIYIDSESPDDLSDDEDRPAEFSKADLEKLFALLVPHVPRWGSIEVHVASYEHMYTFLKTLSDPSVPPASQLQVLRLYHHEEFDGHITRFPESDFCDHFTLFNGSAPRLQNVSLWGVHVDWTQSWLHSPNLVELELAYHTPDVRPDWPTFSAMLRATAPTLEKLCLESSGPSGSPYEWIVEP</sequence>
<dbReference type="EMBL" id="KN833693">
    <property type="protein sequence ID" value="KIK28177.1"/>
    <property type="molecule type" value="Genomic_DNA"/>
</dbReference>
<evidence type="ECO:0000313" key="2">
    <source>
        <dbReference type="EMBL" id="KIK28177.1"/>
    </source>
</evidence>
<reference evidence="2 3" key="1">
    <citation type="submission" date="2014-04" db="EMBL/GenBank/DDBJ databases">
        <authorList>
            <consortium name="DOE Joint Genome Institute"/>
            <person name="Kuo A."/>
            <person name="Kohler A."/>
            <person name="Costa M.D."/>
            <person name="Nagy L.G."/>
            <person name="Floudas D."/>
            <person name="Copeland A."/>
            <person name="Barry K.W."/>
            <person name="Cichocki N."/>
            <person name="Veneault-Fourrey C."/>
            <person name="LaButti K."/>
            <person name="Lindquist E.A."/>
            <person name="Lipzen A."/>
            <person name="Lundell T."/>
            <person name="Morin E."/>
            <person name="Murat C."/>
            <person name="Sun H."/>
            <person name="Tunlid A."/>
            <person name="Henrissat B."/>
            <person name="Grigoriev I.V."/>
            <person name="Hibbett D.S."/>
            <person name="Martin F."/>
            <person name="Nordberg H.P."/>
            <person name="Cantor M.N."/>
            <person name="Hua S.X."/>
        </authorList>
    </citation>
    <scope>NUCLEOTIDE SEQUENCE [LARGE SCALE GENOMIC DNA]</scope>
    <source>
        <strain evidence="2 3">441</strain>
    </source>
</reference>
<dbReference type="AlphaFoldDB" id="A0A0D0A163"/>
<proteinExistence type="predicted"/>
<dbReference type="SUPFAM" id="SSF81383">
    <property type="entry name" value="F-box domain"/>
    <property type="match status" value="1"/>
</dbReference>
<dbReference type="InterPro" id="IPR036047">
    <property type="entry name" value="F-box-like_dom_sf"/>
</dbReference>
<dbReference type="Gene3D" id="1.20.1280.50">
    <property type="match status" value="1"/>
</dbReference>
<evidence type="ECO:0000313" key="3">
    <source>
        <dbReference type="Proteomes" id="UP000054018"/>
    </source>
</evidence>
<evidence type="ECO:0000256" key="1">
    <source>
        <dbReference type="SAM" id="MobiDB-lite"/>
    </source>
</evidence>
<gene>
    <name evidence="2" type="ORF">PISMIDRAFT_606712</name>
</gene>
<feature type="compositionally biased region" description="Basic and acidic residues" evidence="1">
    <location>
        <begin position="96"/>
        <end position="107"/>
    </location>
</feature>
<feature type="non-terminal residue" evidence="2">
    <location>
        <position position="365"/>
    </location>
</feature>
<feature type="region of interest" description="Disordered" evidence="1">
    <location>
        <begin position="1"/>
        <end position="39"/>
    </location>
</feature>
<feature type="compositionally biased region" description="Basic and acidic residues" evidence="1">
    <location>
        <begin position="1"/>
        <end position="11"/>
    </location>
</feature>
<dbReference type="HOGENOM" id="CLU_759834_0_0_1"/>
<accession>A0A0D0A163</accession>
<dbReference type="STRING" id="765257.A0A0D0A163"/>
<name>A0A0D0A163_9AGAM</name>
<organism evidence="2 3">
    <name type="scientific">Pisolithus microcarpus 441</name>
    <dbReference type="NCBI Taxonomy" id="765257"/>
    <lineage>
        <taxon>Eukaryota</taxon>
        <taxon>Fungi</taxon>
        <taxon>Dikarya</taxon>
        <taxon>Basidiomycota</taxon>
        <taxon>Agaricomycotina</taxon>
        <taxon>Agaricomycetes</taxon>
        <taxon>Agaricomycetidae</taxon>
        <taxon>Boletales</taxon>
        <taxon>Sclerodermatineae</taxon>
        <taxon>Pisolithaceae</taxon>
        <taxon>Pisolithus</taxon>
    </lineage>
</organism>
<dbReference type="OrthoDB" id="3250066at2759"/>
<keyword evidence="3" id="KW-1185">Reference proteome</keyword>
<protein>
    <submittedName>
        <fullName evidence="2">Unplaced genomic scaffold scaffold_9, whole genome shotgun sequence</fullName>
    </submittedName>
</protein>
<dbReference type="Proteomes" id="UP000054018">
    <property type="component" value="Unassembled WGS sequence"/>
</dbReference>